<dbReference type="RefSeq" id="WP_100442080.1">
    <property type="nucleotide sequence ID" value="NZ_CBCPIZ010000031.1"/>
</dbReference>
<dbReference type="Proteomes" id="UP000230167">
    <property type="component" value="Unassembled WGS sequence"/>
</dbReference>
<evidence type="ECO:0000313" key="3">
    <source>
        <dbReference type="EMBL" id="PJL24745.1"/>
    </source>
</evidence>
<accession>A0A2J0U712</accession>
<name>A0A2J0U712_STEMA</name>
<dbReference type="AlphaFoldDB" id="A0A2J0U712"/>
<evidence type="ECO:0000256" key="2">
    <source>
        <dbReference type="SAM" id="SignalP"/>
    </source>
</evidence>
<proteinExistence type="predicted"/>
<evidence type="ECO:0000256" key="1">
    <source>
        <dbReference type="SAM" id="Coils"/>
    </source>
</evidence>
<feature type="chain" id="PRO_5014410080" description="Transporter" evidence="2">
    <location>
        <begin position="22"/>
        <end position="431"/>
    </location>
</feature>
<protein>
    <recommendedName>
        <fullName evidence="5">Transporter</fullName>
    </recommendedName>
</protein>
<organism evidence="3 4">
    <name type="scientific">Stenotrophomonas maltophilia</name>
    <name type="common">Pseudomonas maltophilia</name>
    <name type="synonym">Xanthomonas maltophilia</name>
    <dbReference type="NCBI Taxonomy" id="40324"/>
    <lineage>
        <taxon>Bacteria</taxon>
        <taxon>Pseudomonadati</taxon>
        <taxon>Pseudomonadota</taxon>
        <taxon>Gammaproteobacteria</taxon>
        <taxon>Lysobacterales</taxon>
        <taxon>Lysobacteraceae</taxon>
        <taxon>Stenotrophomonas</taxon>
        <taxon>Stenotrophomonas maltophilia group</taxon>
    </lineage>
</organism>
<dbReference type="InterPro" id="IPR025737">
    <property type="entry name" value="FApF"/>
</dbReference>
<dbReference type="EMBL" id="NEQV01000007">
    <property type="protein sequence ID" value="PJL24745.1"/>
    <property type="molecule type" value="Genomic_DNA"/>
</dbReference>
<feature type="signal peptide" evidence="2">
    <location>
        <begin position="1"/>
        <end position="21"/>
    </location>
</feature>
<dbReference type="OrthoDB" id="5297564at2"/>
<comment type="caution">
    <text evidence="3">The sequence shown here is derived from an EMBL/GenBank/DDBJ whole genome shotgun (WGS) entry which is preliminary data.</text>
</comment>
<keyword evidence="1" id="KW-0175">Coiled coil</keyword>
<evidence type="ECO:0008006" key="5">
    <source>
        <dbReference type="Google" id="ProtNLM"/>
    </source>
</evidence>
<dbReference type="Pfam" id="PF13557">
    <property type="entry name" value="Phenol_MetA_deg"/>
    <property type="match status" value="1"/>
</dbReference>
<keyword evidence="2" id="KW-0732">Signal</keyword>
<sequence>MHTLMRITPLALAALAGAAFAAPPAAADDGADVQALANQLEQLKSSYAQEVRRLRELDMQVQAMQARLSGRVGPMAAAPAAAVDHGPALPAAPGGEGYASSVAEAQQAKQEARRSVDDVKQQQSALFSRRFTMESSLTYARYDRKQLTLNGFLALDAIFLGNIAIENVESDSLTYNLAARWGVSPNLTLNLDVPYLARRTVYQKGGAGGAAAAIAQEQTNGNGLGDIGLSANYRLFGERGWRPETVLTAGVTAPTGRAPYGLDWKVIERDDDDYIRFAVPKEQPTGNGVWQANVGLSMVKTADPAILFANIGYVHSFPRGFSDIDSNPDTVNPGDVKLGGSVYFGAGVAFAFNERTSLSLSFSDRISARASTRFQGGKWMKVIGSDANAASLNLGVTYALNQHTTLVTLLGIGLTPDAPDFTLAFKIPYML</sequence>
<feature type="coiled-coil region" evidence="1">
    <location>
        <begin position="33"/>
        <end position="67"/>
    </location>
</feature>
<evidence type="ECO:0000313" key="4">
    <source>
        <dbReference type="Proteomes" id="UP000230167"/>
    </source>
</evidence>
<reference evidence="3 4" key="1">
    <citation type="journal article" date="2017" name="Front. Microbiol.">
        <title>Double-Face Meets the Bacterial World: The Opportunistic Pathogen Stenotrophomonas maltophilia.</title>
        <authorList>
            <person name="Lira F."/>
            <person name="Berg G."/>
            <person name="Martinez J.L."/>
        </authorList>
    </citation>
    <scope>NUCLEOTIDE SEQUENCE [LARGE SCALE GENOMIC DNA]</scope>
    <source>
        <strain evidence="3 4">EA1</strain>
    </source>
</reference>
<gene>
    <name evidence="3" type="ORF">B9Y64_19530</name>
</gene>